<dbReference type="GO" id="GO:0003755">
    <property type="term" value="F:peptidyl-prolyl cis-trans isomerase activity"/>
    <property type="evidence" value="ECO:0007669"/>
    <property type="project" value="UniProtKB-UniRule"/>
</dbReference>
<dbReference type="GO" id="GO:0043165">
    <property type="term" value="P:Gram-negative-bacterium-type cell outer membrane assembly"/>
    <property type="evidence" value="ECO:0007669"/>
    <property type="project" value="InterPro"/>
</dbReference>
<evidence type="ECO:0000256" key="4">
    <source>
        <dbReference type="ARBA" id="ARBA00023110"/>
    </source>
</evidence>
<organism evidence="10 11">
    <name type="scientific">Zhongshania marina</name>
    <dbReference type="NCBI Taxonomy" id="2304603"/>
    <lineage>
        <taxon>Bacteria</taxon>
        <taxon>Pseudomonadati</taxon>
        <taxon>Pseudomonadota</taxon>
        <taxon>Gammaproteobacteria</taxon>
        <taxon>Cellvibrionales</taxon>
        <taxon>Spongiibacteraceae</taxon>
        <taxon>Zhongshania</taxon>
    </lineage>
</organism>
<dbReference type="InterPro" id="IPR000297">
    <property type="entry name" value="PPIase_PpiC"/>
</dbReference>
<comment type="domain">
    <text evidence="7">The PPIase activity resides only in the second parvulin domain. The N-terminal region and the C-terminal tail are necessary and sufficient for the chaperone activity of SurA. The PPIase activity is dispensable for SurA to function as a chaperone. The N-terminal region and the C-terminal tail are also required for porin recognition.</text>
</comment>
<feature type="coiled-coil region" evidence="8">
    <location>
        <begin position="152"/>
        <end position="214"/>
    </location>
</feature>
<dbReference type="SUPFAM" id="SSF109998">
    <property type="entry name" value="Triger factor/SurA peptide-binding domain-like"/>
    <property type="match status" value="1"/>
</dbReference>
<evidence type="ECO:0000313" key="10">
    <source>
        <dbReference type="EMBL" id="POP54415.1"/>
    </source>
</evidence>
<keyword evidence="2 7" id="KW-0677">Repeat</keyword>
<sequence precursor="true">MATYLMNNMRLFKVFSAVLLIALAPLTQAETKWLDKVVAIVDDDIILASELDERFDTIKANIARTGKQAPPDDELRKEILDLLVLENIQMQMANRYGVRIDDEELNGAVARIAANNNMTLSEFQQTLVASGASYLAIREQIAREMILQRVQMGNVNQRIQVTEQEIQNYLQSSEGKEVTSPEFHFAHVLIPVPSEATVAERAQAENKAKSLSAQLRAGKDIDNANDDISISDLGWRKGTELPALFKGVASKMTDGDVSEPLQSASGFHIIKLLESRGVKQLVKQTRASHILLKPSAIRDEAQTIALAKQLRQRALNGEDFRELAKEYSEDIGSAQEGGDLGWTSPGQLVPEFQKAMDETTPGEIHVPVASQFGWHVIKVIDRRTKDVTEDMRKQIARNALHERKYADELDIWLRKIRSEAFVDIKI</sequence>
<dbReference type="GO" id="GO:0006457">
    <property type="term" value="P:protein folding"/>
    <property type="evidence" value="ECO:0007669"/>
    <property type="project" value="UniProtKB-UniRule"/>
</dbReference>
<feature type="signal peptide" evidence="7">
    <location>
        <begin position="1"/>
        <end position="29"/>
    </location>
</feature>
<proteinExistence type="inferred from homology"/>
<comment type="caution">
    <text evidence="10">The sequence shown here is derived from an EMBL/GenBank/DDBJ whole genome shotgun (WGS) entry which is preliminary data.</text>
</comment>
<evidence type="ECO:0000256" key="1">
    <source>
        <dbReference type="ARBA" id="ARBA00022729"/>
    </source>
</evidence>
<evidence type="ECO:0000256" key="8">
    <source>
        <dbReference type="SAM" id="Coils"/>
    </source>
</evidence>
<feature type="domain" description="PpiC" evidence="9">
    <location>
        <begin position="180"/>
        <end position="274"/>
    </location>
</feature>
<dbReference type="OrthoDB" id="14196at2"/>
<dbReference type="GO" id="GO:0042277">
    <property type="term" value="F:peptide binding"/>
    <property type="evidence" value="ECO:0007669"/>
    <property type="project" value="InterPro"/>
</dbReference>
<dbReference type="SUPFAM" id="SSF54534">
    <property type="entry name" value="FKBP-like"/>
    <property type="match status" value="2"/>
</dbReference>
<evidence type="ECO:0000256" key="7">
    <source>
        <dbReference type="HAMAP-Rule" id="MF_01183"/>
    </source>
</evidence>
<comment type="subcellular location">
    <subcellularLocation>
        <location evidence="7">Periplasm</location>
    </subcellularLocation>
    <text evidence="7">Is capable of associating with the outer membrane.</text>
</comment>
<dbReference type="Pfam" id="PF09312">
    <property type="entry name" value="SurA_N"/>
    <property type="match status" value="1"/>
</dbReference>
<protein>
    <recommendedName>
        <fullName evidence="7">Chaperone SurA</fullName>
    </recommendedName>
    <alternativeName>
        <fullName evidence="7">Peptidyl-prolyl cis-trans isomerase SurA</fullName>
        <shortName evidence="7">PPIase SurA</shortName>
        <ecNumber evidence="7">5.2.1.8</ecNumber>
    </alternativeName>
    <alternativeName>
        <fullName evidence="7">Rotamase SurA</fullName>
    </alternativeName>
</protein>
<dbReference type="GO" id="GO:0050821">
    <property type="term" value="P:protein stabilization"/>
    <property type="evidence" value="ECO:0007669"/>
    <property type="project" value="InterPro"/>
</dbReference>
<keyword evidence="8" id="KW-0175">Coiled coil</keyword>
<dbReference type="EMBL" id="PQGG01000006">
    <property type="protein sequence ID" value="POP54415.1"/>
    <property type="molecule type" value="Genomic_DNA"/>
</dbReference>
<dbReference type="GO" id="GO:0030288">
    <property type="term" value="C:outer membrane-bounded periplasmic space"/>
    <property type="evidence" value="ECO:0007669"/>
    <property type="project" value="InterPro"/>
</dbReference>
<dbReference type="Proteomes" id="UP000237222">
    <property type="component" value="Unassembled WGS sequence"/>
</dbReference>
<reference evidence="10" key="1">
    <citation type="submission" date="2018-01" db="EMBL/GenBank/DDBJ databases">
        <authorList>
            <person name="Yu X.-D."/>
        </authorList>
    </citation>
    <scope>NUCLEOTIDE SEQUENCE</scope>
    <source>
        <strain evidence="10">ZX-21</strain>
    </source>
</reference>
<comment type="catalytic activity">
    <reaction evidence="7">
        <text>[protein]-peptidylproline (omega=180) = [protein]-peptidylproline (omega=0)</text>
        <dbReference type="Rhea" id="RHEA:16237"/>
        <dbReference type="Rhea" id="RHEA-COMP:10747"/>
        <dbReference type="Rhea" id="RHEA-COMP:10748"/>
        <dbReference type="ChEBI" id="CHEBI:83833"/>
        <dbReference type="ChEBI" id="CHEBI:83834"/>
        <dbReference type="EC" id="5.2.1.8"/>
    </reaction>
</comment>
<evidence type="ECO:0000256" key="3">
    <source>
        <dbReference type="ARBA" id="ARBA00022764"/>
    </source>
</evidence>
<gene>
    <name evidence="7" type="primary">surA</name>
    <name evidence="10" type="ORF">C0068_01815</name>
</gene>
<dbReference type="AlphaFoldDB" id="A0A2S4HK91"/>
<dbReference type="Gene3D" id="1.10.4030.10">
    <property type="entry name" value="Porin chaperone SurA, peptide-binding domain"/>
    <property type="match status" value="1"/>
</dbReference>
<keyword evidence="3 7" id="KW-0574">Periplasm</keyword>
<dbReference type="InterPro" id="IPR015391">
    <property type="entry name" value="SurA_N"/>
</dbReference>
<dbReference type="Pfam" id="PF00639">
    <property type="entry name" value="Rotamase"/>
    <property type="match status" value="1"/>
</dbReference>
<accession>A0A2S4HK91</accession>
<evidence type="ECO:0000256" key="6">
    <source>
        <dbReference type="ARBA" id="ARBA00023235"/>
    </source>
</evidence>
<keyword evidence="1 7" id="KW-0732">Signal</keyword>
<dbReference type="InterPro" id="IPR050280">
    <property type="entry name" value="OMP_Chaperone_SurA"/>
</dbReference>
<evidence type="ECO:0000259" key="9">
    <source>
        <dbReference type="PROSITE" id="PS50198"/>
    </source>
</evidence>
<evidence type="ECO:0000313" key="11">
    <source>
        <dbReference type="Proteomes" id="UP000237222"/>
    </source>
</evidence>
<dbReference type="RefSeq" id="WP_103682787.1">
    <property type="nucleotide sequence ID" value="NZ_PQGG01000006.1"/>
</dbReference>
<dbReference type="GO" id="GO:0051082">
    <property type="term" value="F:unfolded protein binding"/>
    <property type="evidence" value="ECO:0007669"/>
    <property type="project" value="UniProtKB-UniRule"/>
</dbReference>
<comment type="function">
    <text evidence="7">Chaperone involved in the correct folding and assembly of outer membrane proteins. Recognizes specific patterns of aromatic residues and the orientation of their side chains, which are found more frequently in integral outer membrane proteins. May act in both early periplasmic and late outer membrane-associated steps of protein maturation.</text>
</comment>
<dbReference type="Gene3D" id="3.10.50.40">
    <property type="match status" value="2"/>
</dbReference>
<dbReference type="InterPro" id="IPR023034">
    <property type="entry name" value="PPIase_SurA"/>
</dbReference>
<dbReference type="HAMAP" id="MF_01183">
    <property type="entry name" value="Chaperone_SurA"/>
    <property type="match status" value="1"/>
</dbReference>
<dbReference type="PANTHER" id="PTHR47637">
    <property type="entry name" value="CHAPERONE SURA"/>
    <property type="match status" value="1"/>
</dbReference>
<dbReference type="EC" id="5.2.1.8" evidence="7"/>
<dbReference type="PROSITE" id="PS50198">
    <property type="entry name" value="PPIC_PPIASE_2"/>
    <property type="match status" value="2"/>
</dbReference>
<dbReference type="PANTHER" id="PTHR47637:SF1">
    <property type="entry name" value="CHAPERONE SURA"/>
    <property type="match status" value="1"/>
</dbReference>
<evidence type="ECO:0000256" key="2">
    <source>
        <dbReference type="ARBA" id="ARBA00022737"/>
    </source>
</evidence>
<evidence type="ECO:0000256" key="5">
    <source>
        <dbReference type="ARBA" id="ARBA00023186"/>
    </source>
</evidence>
<keyword evidence="6 7" id="KW-0413">Isomerase</keyword>
<keyword evidence="5 7" id="KW-0143">Chaperone</keyword>
<name>A0A2S4HK91_9GAMM</name>
<dbReference type="Pfam" id="PF13616">
    <property type="entry name" value="Rotamase_3"/>
    <property type="match status" value="1"/>
</dbReference>
<keyword evidence="4 7" id="KW-0697">Rotamase</keyword>
<feature type="domain" description="PpiC" evidence="9">
    <location>
        <begin position="282"/>
        <end position="381"/>
    </location>
</feature>
<dbReference type="InterPro" id="IPR027304">
    <property type="entry name" value="Trigger_fact/SurA_dom_sf"/>
</dbReference>
<feature type="chain" id="PRO_5015792247" description="Chaperone SurA" evidence="7">
    <location>
        <begin position="30"/>
        <end position="426"/>
    </location>
</feature>
<dbReference type="InterPro" id="IPR046357">
    <property type="entry name" value="PPIase_dom_sf"/>
</dbReference>